<comment type="subcellular location">
    <subcellularLocation>
        <location evidence="1 14">Cell outer membrane</location>
        <topology evidence="1 14">Multi-pass membrane protein</topology>
    </subcellularLocation>
</comment>
<keyword evidence="10 16" id="KW-0798">TonB box</keyword>
<reference evidence="19 20" key="1">
    <citation type="submission" date="2018-10" db="EMBL/GenBank/DDBJ databases">
        <title>Draft genome of Cortibacter populi DSM10536.</title>
        <authorList>
            <person name="Bernier A.-M."/>
            <person name="Bernard K."/>
        </authorList>
    </citation>
    <scope>NUCLEOTIDE SEQUENCE [LARGE SCALE GENOMIC DNA]</scope>
    <source>
        <strain evidence="19 20">DSM 105136</strain>
    </source>
</reference>
<dbReference type="Gene3D" id="2.40.170.20">
    <property type="entry name" value="TonB-dependent receptor, beta-barrel domain"/>
    <property type="match status" value="1"/>
</dbReference>
<organism evidence="19 20">
    <name type="scientific">Corticibacter populi</name>
    <dbReference type="NCBI Taxonomy" id="1550736"/>
    <lineage>
        <taxon>Bacteria</taxon>
        <taxon>Pseudomonadati</taxon>
        <taxon>Pseudomonadota</taxon>
        <taxon>Betaproteobacteria</taxon>
        <taxon>Burkholderiales</taxon>
        <taxon>Comamonadaceae</taxon>
        <taxon>Corticibacter</taxon>
    </lineage>
</organism>
<evidence type="ECO:0000256" key="6">
    <source>
        <dbReference type="ARBA" id="ARBA00022692"/>
    </source>
</evidence>
<dbReference type="InterPro" id="IPR011662">
    <property type="entry name" value="Secretin/TonB_short_N"/>
</dbReference>
<keyword evidence="11 14" id="KW-0472">Membrane</keyword>
<evidence type="ECO:0000256" key="14">
    <source>
        <dbReference type="PROSITE-ProRule" id="PRU01360"/>
    </source>
</evidence>
<feature type="compositionally biased region" description="Basic and acidic residues" evidence="17">
    <location>
        <begin position="1"/>
        <end position="10"/>
    </location>
</feature>
<dbReference type="InterPro" id="IPR010917">
    <property type="entry name" value="TonB_rcpt_CS"/>
</dbReference>
<name>A0A3M6QTS1_9BURK</name>
<dbReference type="OrthoDB" id="8732650at2"/>
<dbReference type="Pfam" id="PF00593">
    <property type="entry name" value="TonB_dep_Rec_b-barrel"/>
    <property type="match status" value="1"/>
</dbReference>
<keyword evidence="6 14" id="KW-0812">Transmembrane</keyword>
<evidence type="ECO:0000256" key="17">
    <source>
        <dbReference type="SAM" id="MobiDB-lite"/>
    </source>
</evidence>
<dbReference type="GO" id="GO:0015891">
    <property type="term" value="P:siderophore transport"/>
    <property type="evidence" value="ECO:0007669"/>
    <property type="project" value="InterPro"/>
</dbReference>
<dbReference type="CDD" id="cd01347">
    <property type="entry name" value="ligand_gated_channel"/>
    <property type="match status" value="1"/>
</dbReference>
<dbReference type="InterPro" id="IPR000531">
    <property type="entry name" value="Beta-barrel_TonB"/>
</dbReference>
<dbReference type="PROSITE" id="PS01156">
    <property type="entry name" value="TONB_DEPENDENT_REC_2"/>
    <property type="match status" value="1"/>
</dbReference>
<evidence type="ECO:0000313" key="19">
    <source>
        <dbReference type="EMBL" id="RMX06426.1"/>
    </source>
</evidence>
<feature type="region of interest" description="Disordered" evidence="17">
    <location>
        <begin position="1"/>
        <end position="20"/>
    </location>
</feature>
<keyword evidence="3 14" id="KW-0813">Transport</keyword>
<dbReference type="Gene3D" id="3.55.50.30">
    <property type="match status" value="1"/>
</dbReference>
<evidence type="ECO:0000256" key="12">
    <source>
        <dbReference type="ARBA" id="ARBA00023170"/>
    </source>
</evidence>
<dbReference type="PANTHER" id="PTHR32552:SF82">
    <property type="entry name" value="FCUA PROTEIN"/>
    <property type="match status" value="1"/>
</dbReference>
<gene>
    <name evidence="19" type="ORF">D8I35_07775</name>
</gene>
<evidence type="ECO:0000259" key="18">
    <source>
        <dbReference type="SMART" id="SM00965"/>
    </source>
</evidence>
<evidence type="ECO:0000256" key="3">
    <source>
        <dbReference type="ARBA" id="ARBA00022448"/>
    </source>
</evidence>
<dbReference type="SMART" id="SM00965">
    <property type="entry name" value="STN"/>
    <property type="match status" value="1"/>
</dbReference>
<dbReference type="InterPro" id="IPR039426">
    <property type="entry name" value="TonB-dep_rcpt-like"/>
</dbReference>
<dbReference type="InterPro" id="IPR037066">
    <property type="entry name" value="Plug_dom_sf"/>
</dbReference>
<evidence type="ECO:0000256" key="7">
    <source>
        <dbReference type="ARBA" id="ARBA00022729"/>
    </source>
</evidence>
<keyword evidence="7" id="KW-0732">Signal</keyword>
<evidence type="ECO:0000256" key="13">
    <source>
        <dbReference type="ARBA" id="ARBA00023237"/>
    </source>
</evidence>
<proteinExistence type="inferred from homology"/>
<dbReference type="EMBL" id="RDQO01000002">
    <property type="protein sequence ID" value="RMX06426.1"/>
    <property type="molecule type" value="Genomic_DNA"/>
</dbReference>
<evidence type="ECO:0000256" key="1">
    <source>
        <dbReference type="ARBA" id="ARBA00004571"/>
    </source>
</evidence>
<feature type="short sequence motif" description="TonB C-terminal box" evidence="15">
    <location>
        <begin position="932"/>
        <end position="949"/>
    </location>
</feature>
<keyword evidence="12 19" id="KW-0675">Receptor</keyword>
<evidence type="ECO:0000256" key="11">
    <source>
        <dbReference type="ARBA" id="ARBA00023136"/>
    </source>
</evidence>
<evidence type="ECO:0000256" key="15">
    <source>
        <dbReference type="PROSITE-ProRule" id="PRU10144"/>
    </source>
</evidence>
<evidence type="ECO:0000256" key="5">
    <source>
        <dbReference type="ARBA" id="ARBA00022496"/>
    </source>
</evidence>
<evidence type="ECO:0000256" key="16">
    <source>
        <dbReference type="RuleBase" id="RU003357"/>
    </source>
</evidence>
<evidence type="ECO:0000256" key="9">
    <source>
        <dbReference type="ARBA" id="ARBA00023065"/>
    </source>
</evidence>
<dbReference type="Pfam" id="PF07715">
    <property type="entry name" value="Plug"/>
    <property type="match status" value="1"/>
</dbReference>
<keyword evidence="4 14" id="KW-1134">Transmembrane beta strand</keyword>
<dbReference type="Proteomes" id="UP000278006">
    <property type="component" value="Unassembled WGS sequence"/>
</dbReference>
<feature type="domain" description="Secretin/TonB short N-terminal" evidence="18">
    <location>
        <begin position="209"/>
        <end position="260"/>
    </location>
</feature>
<keyword evidence="13 14" id="KW-0998">Cell outer membrane</keyword>
<dbReference type="AlphaFoldDB" id="A0A3M6QTS1"/>
<keyword evidence="5" id="KW-0410">Iron transport</keyword>
<evidence type="ECO:0000256" key="8">
    <source>
        <dbReference type="ARBA" id="ARBA00023004"/>
    </source>
</evidence>
<accession>A0A3M6QTS1</accession>
<evidence type="ECO:0000256" key="10">
    <source>
        <dbReference type="ARBA" id="ARBA00023077"/>
    </source>
</evidence>
<evidence type="ECO:0000256" key="4">
    <source>
        <dbReference type="ARBA" id="ARBA00022452"/>
    </source>
</evidence>
<evidence type="ECO:0000313" key="20">
    <source>
        <dbReference type="Proteomes" id="UP000278006"/>
    </source>
</evidence>
<protein>
    <submittedName>
        <fullName evidence="19">TonB-dependent receptor</fullName>
    </submittedName>
</protein>
<dbReference type="InterPro" id="IPR010105">
    <property type="entry name" value="TonB_sidphr_rcpt"/>
</dbReference>
<dbReference type="GO" id="GO:0015344">
    <property type="term" value="F:siderophore uptake transmembrane transporter activity"/>
    <property type="evidence" value="ECO:0007669"/>
    <property type="project" value="TreeGrafter"/>
</dbReference>
<dbReference type="SUPFAM" id="SSF56935">
    <property type="entry name" value="Porins"/>
    <property type="match status" value="1"/>
</dbReference>
<dbReference type="NCBIfam" id="TIGR01783">
    <property type="entry name" value="TonB-siderophor"/>
    <property type="match status" value="1"/>
</dbReference>
<comment type="similarity">
    <text evidence="2 14 16">Belongs to the TonB-dependent receptor family.</text>
</comment>
<dbReference type="InterPro" id="IPR012910">
    <property type="entry name" value="Plug_dom"/>
</dbReference>
<dbReference type="GO" id="GO:0009279">
    <property type="term" value="C:cell outer membrane"/>
    <property type="evidence" value="ECO:0007669"/>
    <property type="project" value="UniProtKB-SubCell"/>
</dbReference>
<keyword evidence="8" id="KW-0408">Iron</keyword>
<dbReference type="PROSITE" id="PS52016">
    <property type="entry name" value="TONB_DEPENDENT_REC_3"/>
    <property type="match status" value="1"/>
</dbReference>
<keyword evidence="20" id="KW-1185">Reference proteome</keyword>
<dbReference type="PANTHER" id="PTHR32552">
    <property type="entry name" value="FERRICHROME IRON RECEPTOR-RELATED"/>
    <property type="match status" value="1"/>
</dbReference>
<dbReference type="Gene3D" id="2.170.130.10">
    <property type="entry name" value="TonB-dependent receptor, plug domain"/>
    <property type="match status" value="1"/>
</dbReference>
<evidence type="ECO:0000256" key="2">
    <source>
        <dbReference type="ARBA" id="ARBA00009810"/>
    </source>
</evidence>
<sequence length="949" mass="101147">MAERHADRTRHAAGAVGGGTCALPPRPHQCGAGGRQPARARHLSAGRYGACIAAAGEIAAHPHQTHAAVVGVDRCALKNRLPAGKAGLWRGSKRHKKLHNLRREPFPFPAFVRFGSESETFSPPSREQPRMHASIPHRRTARHVLSMAARLVCTSGLLAAPTLAPASPPTVPKILLTQAPEATVPTRTFNVAAGPLAQAINQFAQQAGVFVSGISELAQGRRSAGLRGDFTVAGGFEALLQDTGLEAIDQANGGFTLRHMRTEPSSRGAANTLPEVVVTTAAPGNAGTLPDVYAGGQVATGSRIGLLGNRDVMDTPFSVTSYTSEFIANQQARSVMEALRNEPSVRDIFPEGGLGEYFNMRGFYMQSHEFAWNGLYGLVPHNRTSTELLERVEVLRGPGALLNGMSLGGGVGGVINLVPKRAGDLPLTRVTTGLASDANLSVHLDMARRYGDERQFGARINVLKSHGDAAVDNQTEDRQLGAVALDYRGRQLRAAIDIYHIKEEQSGGLPLMTTLASTDIPAAPDPTTNTVPGAYGISRSKAVAGSVEYDFNDQWTGFAALGTKRQRGQGYLNNALGMNAQASGDYVGVGMNVDNFFDVVSADAGLRGRFETGPVGHSLTLSANAVEQKSGALAGRSMWASNIYVPTLPVAAASPGTAPKSTETTLSGLAIADTLSFAQDRYQLTLGLRQQRVRSRNFNATGGTRYDKSALTPTIAVVARPWTAPVSVYANYIEGLSQGGSVSDASADNYGEVFSPYKSKQLELGLKWDTGRFMNTVSVFQIKRPSVIKNQATNTYGPDGEQRNRGIEWSSAGELGDGLRLLGGVARLQAVTTRTNGGTLDGKDASGIPHWQANLGAEWDTPWLPGLSLSATSIYTGSQFADDANTQKLPSWTRFDLGARYATRLAGKNVVLRGNVVNAFDKRYWSGVWNGYVSVGAPRTYRLSVQVDF</sequence>
<dbReference type="GO" id="GO:0038023">
    <property type="term" value="F:signaling receptor activity"/>
    <property type="evidence" value="ECO:0007669"/>
    <property type="project" value="InterPro"/>
</dbReference>
<keyword evidence="9" id="KW-0406">Ion transport</keyword>
<dbReference type="InterPro" id="IPR036942">
    <property type="entry name" value="Beta-barrel_TonB_sf"/>
</dbReference>
<comment type="caution">
    <text evidence="19">The sequence shown here is derived from an EMBL/GenBank/DDBJ whole genome shotgun (WGS) entry which is preliminary data.</text>
</comment>